<dbReference type="PANTHER" id="PTHR45620">
    <property type="entry name" value="PDF RECEPTOR-LIKE PROTEIN-RELATED"/>
    <property type="match status" value="1"/>
</dbReference>
<feature type="transmembrane region" description="Helical" evidence="14">
    <location>
        <begin position="327"/>
        <end position="350"/>
    </location>
</feature>
<keyword evidence="3" id="KW-1003">Cell membrane</keyword>
<gene>
    <name evidence="17" type="ORF">Ocin01_10942</name>
</gene>
<evidence type="ECO:0000256" key="6">
    <source>
        <dbReference type="ARBA" id="ARBA00022989"/>
    </source>
</evidence>
<dbReference type="Gene3D" id="4.10.1240.10">
    <property type="entry name" value="GPCR, family 2, extracellular hormone receptor domain"/>
    <property type="match status" value="1"/>
</dbReference>
<dbReference type="OMA" id="WIYMASA"/>
<evidence type="ECO:0000256" key="1">
    <source>
        <dbReference type="ARBA" id="ARBA00004651"/>
    </source>
</evidence>
<feature type="transmembrane region" description="Helical" evidence="14">
    <location>
        <begin position="476"/>
        <end position="501"/>
    </location>
</feature>
<evidence type="ECO:0000256" key="12">
    <source>
        <dbReference type="ARBA" id="ARBA00023224"/>
    </source>
</evidence>
<dbReference type="SMART" id="SM00008">
    <property type="entry name" value="HormR"/>
    <property type="match status" value="1"/>
</dbReference>
<evidence type="ECO:0000256" key="9">
    <source>
        <dbReference type="ARBA" id="ARBA00023157"/>
    </source>
</evidence>
<dbReference type="GO" id="GO:0005886">
    <property type="term" value="C:plasma membrane"/>
    <property type="evidence" value="ECO:0007669"/>
    <property type="project" value="UniProtKB-SubCell"/>
</dbReference>
<keyword evidence="6 14" id="KW-1133">Transmembrane helix</keyword>
<comment type="similarity">
    <text evidence="2">Belongs to the G-protein coupled receptor 2 family.</text>
</comment>
<evidence type="ECO:0000259" key="15">
    <source>
        <dbReference type="PROSITE" id="PS50227"/>
    </source>
</evidence>
<keyword evidence="9" id="KW-1015">Disulfide bond</keyword>
<evidence type="ECO:0000256" key="10">
    <source>
        <dbReference type="ARBA" id="ARBA00023170"/>
    </source>
</evidence>
<evidence type="ECO:0000313" key="18">
    <source>
        <dbReference type="Proteomes" id="UP000094527"/>
    </source>
</evidence>
<keyword evidence="11" id="KW-0325">Glycoprotein</keyword>
<dbReference type="SUPFAM" id="SSF81321">
    <property type="entry name" value="Family A G protein-coupled receptor-like"/>
    <property type="match status" value="1"/>
</dbReference>
<dbReference type="PROSITE" id="PS00650">
    <property type="entry name" value="G_PROTEIN_RECEP_F2_2"/>
    <property type="match status" value="1"/>
</dbReference>
<comment type="subcellular location">
    <subcellularLocation>
        <location evidence="1">Cell membrane</location>
        <topology evidence="1">Multi-pass membrane protein</topology>
    </subcellularLocation>
</comment>
<keyword evidence="4 14" id="KW-0812">Transmembrane</keyword>
<comment type="caution">
    <text evidence="17">The sequence shown here is derived from an EMBL/GenBank/DDBJ whole genome shotgun (WGS) entry which is preliminary data.</text>
</comment>
<dbReference type="Pfam" id="PF00002">
    <property type="entry name" value="7tm_2"/>
    <property type="match status" value="2"/>
</dbReference>
<sequence length="620" mass="69145">MYSNVASSFITGFVSPIPPFSTDDDVINRRDSTESSTQESVNSNEEGVSRSRIKAICESLFLATSANASHTYHHSNLAAHHNQDTSSGKGGAASWDEDTSNEYSLGRELSKSNSSNYRHHPEGYHSNSAGASGVANNYNGVAGETGHGSLSSDSNYDGAFCPVDWDDILCWPRTAAGEIAQLPCFDILHGVSYNSSGTAERLCLEDGVWNKTEYSGCKPFPHQALNITTDTGNLDITTGIYLFGYSVSLIALIIAAVIFISFKELRCLRNTIHSHLMVTYVLADALWVLGVVSSGSSDQRAREKVKKLKANFGGLFFVQGGKEKHTTHATCITFVLLHYFHLTNFFWMFVEGKSKSPVSKIKENCRVMMLSLSVCVGGPNFHDGKYPTKNLLLDRMGFAVSNRTSLVNIKMGDNEHPVWWSNWKNDSGKCHRSDEPKICNWVSNLINLFLLFFKQMAELELNTVVCPWIHANQYDWIYMASALIVLAANLVFLLQIMWVLITKLRSATSQETQQSRKAAKALVVLMPLLGITYVLFLINPKKWSAFEHTRAFLLSTQGFLVSLLYCFLNAEVRSAIRHRWNRMGGFGPEWKCCCCCDSSAQSNVQNLRDWSPRSRTESIR</sequence>
<dbReference type="InterPro" id="IPR017983">
    <property type="entry name" value="GPCR_2_secretin-like_CS"/>
</dbReference>
<evidence type="ECO:0000256" key="7">
    <source>
        <dbReference type="ARBA" id="ARBA00023040"/>
    </source>
</evidence>
<feature type="transmembrane region" description="Helical" evidence="14">
    <location>
        <begin position="551"/>
        <end position="570"/>
    </location>
</feature>
<keyword evidence="5" id="KW-0732">Signal</keyword>
<evidence type="ECO:0000256" key="5">
    <source>
        <dbReference type="ARBA" id="ARBA00022729"/>
    </source>
</evidence>
<dbReference type="GO" id="GO:0007188">
    <property type="term" value="P:adenylate cyclase-modulating G protein-coupled receptor signaling pathway"/>
    <property type="evidence" value="ECO:0007669"/>
    <property type="project" value="TreeGrafter"/>
</dbReference>
<feature type="transmembrane region" description="Helical" evidence="14">
    <location>
        <begin position="521"/>
        <end position="539"/>
    </location>
</feature>
<reference evidence="17 18" key="1">
    <citation type="journal article" date="2016" name="Genome Biol. Evol.">
        <title>Gene Family Evolution Reflects Adaptation to Soil Environmental Stressors in the Genome of the Collembolan Orchesella cincta.</title>
        <authorList>
            <person name="Faddeeva-Vakhrusheva A."/>
            <person name="Derks M.F."/>
            <person name="Anvar S.Y."/>
            <person name="Agamennone V."/>
            <person name="Suring W."/>
            <person name="Smit S."/>
            <person name="van Straalen N.M."/>
            <person name="Roelofs D."/>
        </authorList>
    </citation>
    <scope>NUCLEOTIDE SEQUENCE [LARGE SCALE GENOMIC DNA]</scope>
    <source>
        <tissue evidence="17">Mixed pool</tissue>
    </source>
</reference>
<accession>A0A1D2MRN4</accession>
<evidence type="ECO:0000256" key="13">
    <source>
        <dbReference type="SAM" id="MobiDB-lite"/>
    </source>
</evidence>
<protein>
    <submittedName>
        <fullName evidence="17">Diuretic hormone receptor</fullName>
    </submittedName>
</protein>
<dbReference type="Proteomes" id="UP000094527">
    <property type="component" value="Unassembled WGS sequence"/>
</dbReference>
<dbReference type="PROSITE" id="PS50227">
    <property type="entry name" value="G_PROTEIN_RECEP_F2_3"/>
    <property type="match status" value="1"/>
</dbReference>
<dbReference type="GO" id="GO:0007166">
    <property type="term" value="P:cell surface receptor signaling pathway"/>
    <property type="evidence" value="ECO:0007669"/>
    <property type="project" value="InterPro"/>
</dbReference>
<evidence type="ECO:0000256" key="3">
    <source>
        <dbReference type="ARBA" id="ARBA00022475"/>
    </source>
</evidence>
<dbReference type="InterPro" id="IPR050332">
    <property type="entry name" value="GPCR_2"/>
</dbReference>
<keyword evidence="10 17" id="KW-0675">Receptor</keyword>
<dbReference type="Gene3D" id="1.20.1070.10">
    <property type="entry name" value="Rhodopsin 7-helix transmembrane proteins"/>
    <property type="match status" value="2"/>
</dbReference>
<dbReference type="PRINTS" id="PR01279">
    <property type="entry name" value="CRFRECEPTOR"/>
</dbReference>
<evidence type="ECO:0000256" key="8">
    <source>
        <dbReference type="ARBA" id="ARBA00023136"/>
    </source>
</evidence>
<dbReference type="GO" id="GO:0017046">
    <property type="term" value="F:peptide hormone binding"/>
    <property type="evidence" value="ECO:0007669"/>
    <property type="project" value="TreeGrafter"/>
</dbReference>
<dbReference type="PRINTS" id="PR00249">
    <property type="entry name" value="GPCRSECRETIN"/>
</dbReference>
<feature type="transmembrane region" description="Helical" evidence="14">
    <location>
        <begin position="240"/>
        <end position="262"/>
    </location>
</feature>
<evidence type="ECO:0000256" key="4">
    <source>
        <dbReference type="ARBA" id="ARBA00022692"/>
    </source>
</evidence>
<feature type="domain" description="G-protein coupled receptors family 2 profile 1" evidence="15">
    <location>
        <begin position="157"/>
        <end position="221"/>
    </location>
</feature>
<dbReference type="SUPFAM" id="SSF111418">
    <property type="entry name" value="Hormone receptor domain"/>
    <property type="match status" value="1"/>
</dbReference>
<evidence type="ECO:0000256" key="14">
    <source>
        <dbReference type="SAM" id="Phobius"/>
    </source>
</evidence>
<evidence type="ECO:0000256" key="11">
    <source>
        <dbReference type="ARBA" id="ARBA00023180"/>
    </source>
</evidence>
<keyword evidence="8 14" id="KW-0472">Membrane</keyword>
<organism evidence="17 18">
    <name type="scientific">Orchesella cincta</name>
    <name type="common">Springtail</name>
    <name type="synonym">Podura cincta</name>
    <dbReference type="NCBI Taxonomy" id="48709"/>
    <lineage>
        <taxon>Eukaryota</taxon>
        <taxon>Metazoa</taxon>
        <taxon>Ecdysozoa</taxon>
        <taxon>Arthropoda</taxon>
        <taxon>Hexapoda</taxon>
        <taxon>Collembola</taxon>
        <taxon>Entomobryomorpha</taxon>
        <taxon>Entomobryoidea</taxon>
        <taxon>Orchesellidae</taxon>
        <taxon>Orchesellinae</taxon>
        <taxon>Orchesella</taxon>
    </lineage>
</organism>
<feature type="transmembrane region" description="Helical" evidence="14">
    <location>
        <begin position="274"/>
        <end position="292"/>
    </location>
</feature>
<dbReference type="STRING" id="48709.A0A1D2MRN4"/>
<evidence type="ECO:0000256" key="2">
    <source>
        <dbReference type="ARBA" id="ARBA00005314"/>
    </source>
</evidence>
<dbReference type="GO" id="GO:0008528">
    <property type="term" value="F:G protein-coupled peptide receptor activity"/>
    <property type="evidence" value="ECO:0007669"/>
    <property type="project" value="TreeGrafter"/>
</dbReference>
<feature type="domain" description="G-protein coupled receptors family 2 profile 2" evidence="16">
    <location>
        <begin position="237"/>
        <end position="569"/>
    </location>
</feature>
<dbReference type="InterPro" id="IPR000832">
    <property type="entry name" value="GPCR_2_secretin-like"/>
</dbReference>
<proteinExistence type="inferred from homology"/>
<evidence type="ECO:0000313" key="17">
    <source>
        <dbReference type="EMBL" id="ODM95737.1"/>
    </source>
</evidence>
<dbReference type="Pfam" id="PF02793">
    <property type="entry name" value="HRM"/>
    <property type="match status" value="1"/>
</dbReference>
<dbReference type="AlphaFoldDB" id="A0A1D2MRN4"/>
<evidence type="ECO:0000259" key="16">
    <source>
        <dbReference type="PROSITE" id="PS50261"/>
    </source>
</evidence>
<dbReference type="PROSITE" id="PS00649">
    <property type="entry name" value="G_PROTEIN_RECEP_F2_1"/>
    <property type="match status" value="1"/>
</dbReference>
<dbReference type="InterPro" id="IPR036445">
    <property type="entry name" value="GPCR_2_extracell_dom_sf"/>
</dbReference>
<dbReference type="InterPro" id="IPR001879">
    <property type="entry name" value="GPCR_2_extracellular_dom"/>
</dbReference>
<dbReference type="PANTHER" id="PTHR45620:SF15">
    <property type="entry name" value="DIURETIC HORMONE 44 RECEPTOR 1-RELATED"/>
    <property type="match status" value="1"/>
</dbReference>
<dbReference type="EMBL" id="LJIJ01000628">
    <property type="protein sequence ID" value="ODM95737.1"/>
    <property type="molecule type" value="Genomic_DNA"/>
</dbReference>
<feature type="region of interest" description="Disordered" evidence="13">
    <location>
        <begin position="20"/>
        <end position="49"/>
    </location>
</feature>
<feature type="compositionally biased region" description="Polar residues" evidence="13">
    <location>
        <begin position="34"/>
        <end position="46"/>
    </location>
</feature>
<dbReference type="InterPro" id="IPR003051">
    <property type="entry name" value="GPCR_2_CRF_rcpt"/>
</dbReference>
<feature type="region of interest" description="Disordered" evidence="13">
    <location>
        <begin position="79"/>
        <end position="125"/>
    </location>
</feature>
<dbReference type="InterPro" id="IPR017981">
    <property type="entry name" value="GPCR_2-like_7TM"/>
</dbReference>
<dbReference type="PROSITE" id="PS50261">
    <property type="entry name" value="G_PROTEIN_RECEP_F2_4"/>
    <property type="match status" value="1"/>
</dbReference>
<name>A0A1D2MRN4_ORCCI</name>
<keyword evidence="12" id="KW-0807">Transducer</keyword>
<keyword evidence="7" id="KW-0297">G-protein coupled receptor</keyword>
<keyword evidence="18" id="KW-1185">Reference proteome</keyword>
<dbReference type="OrthoDB" id="6022368at2759"/>